<dbReference type="AlphaFoldDB" id="Q1IIM8"/>
<evidence type="ECO:0000313" key="5">
    <source>
        <dbReference type="Proteomes" id="UP000002432"/>
    </source>
</evidence>
<evidence type="ECO:0000256" key="2">
    <source>
        <dbReference type="ARBA" id="ARBA00023172"/>
    </source>
</evidence>
<dbReference type="GO" id="GO:0003677">
    <property type="term" value="F:DNA binding"/>
    <property type="evidence" value="ECO:0007669"/>
    <property type="project" value="UniProtKB-KW"/>
</dbReference>
<dbReference type="GO" id="GO:0000150">
    <property type="term" value="F:DNA strand exchange activity"/>
    <property type="evidence" value="ECO:0007669"/>
    <property type="project" value="InterPro"/>
</dbReference>
<dbReference type="STRING" id="204669.Acid345_4272"/>
<dbReference type="HOGENOM" id="CLU_010686_8_0_0"/>
<sequence length="149" mass="16426">MSGAQESRPEPNRLMADAHRRSIDVVLCWKIDHFGRSLKHLVNAPANLDAYGVAFASLCDSLDLSTASGRLMFQIIGAMAEFERSLIQERVRAGLRTAKLKGAALCRPRRIVDGNEMMRLRAEGASYRSIAQALGVSAETVRSRLLARD</sequence>
<dbReference type="PROSITE" id="PS51736">
    <property type="entry name" value="RECOMBINASES_3"/>
    <property type="match status" value="1"/>
</dbReference>
<evidence type="ECO:0000259" key="3">
    <source>
        <dbReference type="PROSITE" id="PS51736"/>
    </source>
</evidence>
<proteinExistence type="predicted"/>
<evidence type="ECO:0000313" key="4">
    <source>
        <dbReference type="EMBL" id="ABF43272.1"/>
    </source>
</evidence>
<dbReference type="EnsemblBacteria" id="ABF43272">
    <property type="protein sequence ID" value="ABF43272"/>
    <property type="gene ID" value="Acid345_4272"/>
</dbReference>
<keyword evidence="2" id="KW-0233">DNA recombination</keyword>
<dbReference type="InterPro" id="IPR050639">
    <property type="entry name" value="SSR_resolvase"/>
</dbReference>
<dbReference type="Gene3D" id="3.40.50.1390">
    <property type="entry name" value="Resolvase, N-terminal catalytic domain"/>
    <property type="match status" value="1"/>
</dbReference>
<dbReference type="SMART" id="SM00857">
    <property type="entry name" value="Resolvase"/>
    <property type="match status" value="1"/>
</dbReference>
<feature type="domain" description="Resolvase/invertase-type recombinase catalytic" evidence="3">
    <location>
        <begin position="1"/>
        <end position="102"/>
    </location>
</feature>
<dbReference type="RefSeq" id="WP_011525069.1">
    <property type="nucleotide sequence ID" value="NC_008009.1"/>
</dbReference>
<dbReference type="eggNOG" id="COG1961">
    <property type="taxonomic scope" value="Bacteria"/>
</dbReference>
<gene>
    <name evidence="4" type="ordered locus">Acid345_4272</name>
</gene>
<dbReference type="Pfam" id="PF00239">
    <property type="entry name" value="Resolvase"/>
    <property type="match status" value="1"/>
</dbReference>
<dbReference type="SUPFAM" id="SSF53041">
    <property type="entry name" value="Resolvase-like"/>
    <property type="match status" value="1"/>
</dbReference>
<reference evidence="4 5" key="1">
    <citation type="journal article" date="2009" name="Appl. Environ. Microbiol.">
        <title>Three genomes from the phylum Acidobacteria provide insight into the lifestyles of these microorganisms in soils.</title>
        <authorList>
            <person name="Ward N.L."/>
            <person name="Challacombe J.F."/>
            <person name="Janssen P.H."/>
            <person name="Henrissat B."/>
            <person name="Coutinho P.M."/>
            <person name="Wu M."/>
            <person name="Xie G."/>
            <person name="Haft D.H."/>
            <person name="Sait M."/>
            <person name="Badger J."/>
            <person name="Barabote R.D."/>
            <person name="Bradley B."/>
            <person name="Brettin T.S."/>
            <person name="Brinkac L.M."/>
            <person name="Bruce D."/>
            <person name="Creasy T."/>
            <person name="Daugherty S.C."/>
            <person name="Davidsen T.M."/>
            <person name="DeBoy R.T."/>
            <person name="Detter J.C."/>
            <person name="Dodson R.J."/>
            <person name="Durkin A.S."/>
            <person name="Ganapathy A."/>
            <person name="Gwinn-Giglio M."/>
            <person name="Han C.S."/>
            <person name="Khouri H."/>
            <person name="Kiss H."/>
            <person name="Kothari S.P."/>
            <person name="Madupu R."/>
            <person name="Nelson K.E."/>
            <person name="Nelson W.C."/>
            <person name="Paulsen I."/>
            <person name="Penn K."/>
            <person name="Ren Q."/>
            <person name="Rosovitz M.J."/>
            <person name="Selengut J.D."/>
            <person name="Shrivastava S."/>
            <person name="Sullivan S.A."/>
            <person name="Tapia R."/>
            <person name="Thompson L.S."/>
            <person name="Watkins K.L."/>
            <person name="Yang Q."/>
            <person name="Yu C."/>
            <person name="Zafar N."/>
            <person name="Zhou L."/>
            <person name="Kuske C.R."/>
        </authorList>
    </citation>
    <scope>NUCLEOTIDE SEQUENCE [LARGE SCALE GENOMIC DNA]</scope>
    <source>
        <strain evidence="4 5">Ellin345</strain>
    </source>
</reference>
<dbReference type="PANTHER" id="PTHR30461">
    <property type="entry name" value="DNA-INVERTASE FROM LAMBDOID PROPHAGE"/>
    <property type="match status" value="1"/>
</dbReference>
<dbReference type="OrthoDB" id="9797501at2"/>
<accession>Q1IIM8</accession>
<organism evidence="4 5">
    <name type="scientific">Koribacter versatilis (strain Ellin345)</name>
    <dbReference type="NCBI Taxonomy" id="204669"/>
    <lineage>
        <taxon>Bacteria</taxon>
        <taxon>Pseudomonadati</taxon>
        <taxon>Acidobacteriota</taxon>
        <taxon>Terriglobia</taxon>
        <taxon>Terriglobales</taxon>
        <taxon>Candidatus Korobacteraceae</taxon>
        <taxon>Candidatus Korobacter</taxon>
    </lineage>
</organism>
<dbReference type="InterPro" id="IPR036388">
    <property type="entry name" value="WH-like_DNA-bd_sf"/>
</dbReference>
<dbReference type="PANTHER" id="PTHR30461:SF2">
    <property type="entry name" value="SERINE RECOMBINASE PINE-RELATED"/>
    <property type="match status" value="1"/>
</dbReference>
<name>Q1IIM8_KORVE</name>
<dbReference type="CDD" id="cd03768">
    <property type="entry name" value="SR_ResInv"/>
    <property type="match status" value="1"/>
</dbReference>
<dbReference type="InterPro" id="IPR036162">
    <property type="entry name" value="Resolvase-like_N_sf"/>
</dbReference>
<dbReference type="Gene3D" id="1.10.10.10">
    <property type="entry name" value="Winged helix-like DNA-binding domain superfamily/Winged helix DNA-binding domain"/>
    <property type="match status" value="1"/>
</dbReference>
<dbReference type="InterPro" id="IPR006119">
    <property type="entry name" value="Resolv_N"/>
</dbReference>
<protein>
    <submittedName>
        <fullName evidence="4">Resolvase-like protein</fullName>
    </submittedName>
</protein>
<dbReference type="Proteomes" id="UP000002432">
    <property type="component" value="Chromosome"/>
</dbReference>
<keyword evidence="1" id="KW-0238">DNA-binding</keyword>
<dbReference type="EMBL" id="CP000360">
    <property type="protein sequence ID" value="ABF43272.1"/>
    <property type="molecule type" value="Genomic_DNA"/>
</dbReference>
<dbReference type="KEGG" id="aba:Acid345_4272"/>
<keyword evidence="5" id="KW-1185">Reference proteome</keyword>
<evidence type="ECO:0000256" key="1">
    <source>
        <dbReference type="ARBA" id="ARBA00023125"/>
    </source>
</evidence>